<comment type="caution">
    <text evidence="1">The sequence shown here is derived from an EMBL/GenBank/DDBJ whole genome shotgun (WGS) entry which is preliminary data.</text>
</comment>
<proteinExistence type="predicted"/>
<gene>
    <name evidence="1" type="ORF">L1987_57243</name>
</gene>
<protein>
    <submittedName>
        <fullName evidence="1">Uncharacterized protein</fullName>
    </submittedName>
</protein>
<reference evidence="2" key="1">
    <citation type="journal article" date="2022" name="Mol. Ecol. Resour.">
        <title>The genomes of chicory, endive, great burdock and yacon provide insights into Asteraceae palaeo-polyploidization history and plant inulin production.</title>
        <authorList>
            <person name="Fan W."/>
            <person name="Wang S."/>
            <person name="Wang H."/>
            <person name="Wang A."/>
            <person name="Jiang F."/>
            <person name="Liu H."/>
            <person name="Zhao H."/>
            <person name="Xu D."/>
            <person name="Zhang Y."/>
        </authorList>
    </citation>
    <scope>NUCLEOTIDE SEQUENCE [LARGE SCALE GENOMIC DNA]</scope>
    <source>
        <strain evidence="2">cv. Yunnan</strain>
    </source>
</reference>
<keyword evidence="2" id="KW-1185">Reference proteome</keyword>
<evidence type="ECO:0000313" key="2">
    <source>
        <dbReference type="Proteomes" id="UP001056120"/>
    </source>
</evidence>
<accession>A0ACB9DCA2</accession>
<reference evidence="1 2" key="2">
    <citation type="journal article" date="2022" name="Mol. Ecol. Resour.">
        <title>The genomes of chicory, endive, great burdock and yacon provide insights into Asteraceae paleo-polyploidization history and plant inulin production.</title>
        <authorList>
            <person name="Fan W."/>
            <person name="Wang S."/>
            <person name="Wang H."/>
            <person name="Wang A."/>
            <person name="Jiang F."/>
            <person name="Liu H."/>
            <person name="Zhao H."/>
            <person name="Xu D."/>
            <person name="Zhang Y."/>
        </authorList>
    </citation>
    <scope>NUCLEOTIDE SEQUENCE [LARGE SCALE GENOMIC DNA]</scope>
    <source>
        <strain evidence="2">cv. Yunnan</strain>
        <tissue evidence="1">Leaves</tissue>
    </source>
</reference>
<evidence type="ECO:0000313" key="1">
    <source>
        <dbReference type="EMBL" id="KAI3744167.1"/>
    </source>
</evidence>
<dbReference type="Proteomes" id="UP001056120">
    <property type="component" value="Linkage Group LG19"/>
</dbReference>
<dbReference type="EMBL" id="CM042036">
    <property type="protein sequence ID" value="KAI3744167.1"/>
    <property type="molecule type" value="Genomic_DNA"/>
</dbReference>
<name>A0ACB9DCA2_9ASTR</name>
<organism evidence="1 2">
    <name type="scientific">Smallanthus sonchifolius</name>
    <dbReference type="NCBI Taxonomy" id="185202"/>
    <lineage>
        <taxon>Eukaryota</taxon>
        <taxon>Viridiplantae</taxon>
        <taxon>Streptophyta</taxon>
        <taxon>Embryophyta</taxon>
        <taxon>Tracheophyta</taxon>
        <taxon>Spermatophyta</taxon>
        <taxon>Magnoliopsida</taxon>
        <taxon>eudicotyledons</taxon>
        <taxon>Gunneridae</taxon>
        <taxon>Pentapetalae</taxon>
        <taxon>asterids</taxon>
        <taxon>campanulids</taxon>
        <taxon>Asterales</taxon>
        <taxon>Asteraceae</taxon>
        <taxon>Asteroideae</taxon>
        <taxon>Heliantheae alliance</taxon>
        <taxon>Millerieae</taxon>
        <taxon>Smallanthus</taxon>
    </lineage>
</organism>
<sequence>MKNAARTRSINKIQIQIEEQEQELVPPVNRVVQDGVFTVIHDSVLTRDSFCHFTSDLGWKLLTVIKRSDLCSNLR</sequence>